<dbReference type="Proteomes" id="UP001597151">
    <property type="component" value="Unassembled WGS sequence"/>
</dbReference>
<feature type="region of interest" description="Disordered" evidence="1">
    <location>
        <begin position="331"/>
        <end position="351"/>
    </location>
</feature>
<organism evidence="3 4">
    <name type="scientific">Seohaeicola saemankumensis</name>
    <dbReference type="NCBI Taxonomy" id="481181"/>
    <lineage>
        <taxon>Bacteria</taxon>
        <taxon>Pseudomonadati</taxon>
        <taxon>Pseudomonadota</taxon>
        <taxon>Alphaproteobacteria</taxon>
        <taxon>Rhodobacterales</taxon>
        <taxon>Roseobacteraceae</taxon>
        <taxon>Seohaeicola</taxon>
    </lineage>
</organism>
<dbReference type="Gene3D" id="3.40.980.10">
    <property type="entry name" value="MoaB/Mog-like domain"/>
    <property type="match status" value="1"/>
</dbReference>
<dbReference type="RefSeq" id="WP_380788954.1">
    <property type="nucleotide sequence ID" value="NZ_JBHTKR010000001.1"/>
</dbReference>
<protein>
    <submittedName>
        <fullName evidence="3">Molybdopterin-binding protein</fullName>
    </submittedName>
</protein>
<dbReference type="InterPro" id="IPR036425">
    <property type="entry name" value="MoaB/Mog-like_dom_sf"/>
</dbReference>
<name>A0ABW3T952_9RHOB</name>
<dbReference type="InterPro" id="IPR001453">
    <property type="entry name" value="MoaB/Mog_dom"/>
</dbReference>
<evidence type="ECO:0000256" key="1">
    <source>
        <dbReference type="SAM" id="MobiDB-lite"/>
    </source>
</evidence>
<dbReference type="EMBL" id="JBHTKR010000001">
    <property type="protein sequence ID" value="MFD1193650.1"/>
    <property type="molecule type" value="Genomic_DNA"/>
</dbReference>
<comment type="caution">
    <text evidence="3">The sequence shown here is derived from an EMBL/GenBank/DDBJ whole genome shotgun (WGS) entry which is preliminary data.</text>
</comment>
<dbReference type="Pfam" id="PF00994">
    <property type="entry name" value="MoCF_biosynth"/>
    <property type="match status" value="1"/>
</dbReference>
<reference evidence="4" key="1">
    <citation type="journal article" date="2019" name="Int. J. Syst. Evol. Microbiol.">
        <title>The Global Catalogue of Microorganisms (GCM) 10K type strain sequencing project: providing services to taxonomists for standard genome sequencing and annotation.</title>
        <authorList>
            <consortium name="The Broad Institute Genomics Platform"/>
            <consortium name="The Broad Institute Genome Sequencing Center for Infectious Disease"/>
            <person name="Wu L."/>
            <person name="Ma J."/>
        </authorList>
    </citation>
    <scope>NUCLEOTIDE SEQUENCE [LARGE SCALE GENOMIC DNA]</scope>
    <source>
        <strain evidence="4">CCUG 55328</strain>
    </source>
</reference>
<evidence type="ECO:0000313" key="3">
    <source>
        <dbReference type="EMBL" id="MFD1193650.1"/>
    </source>
</evidence>
<gene>
    <name evidence="3" type="ORF">ACFQ3C_03060</name>
</gene>
<evidence type="ECO:0000313" key="4">
    <source>
        <dbReference type="Proteomes" id="UP001597151"/>
    </source>
</evidence>
<dbReference type="CDD" id="cd03522">
    <property type="entry name" value="MoeA_like"/>
    <property type="match status" value="1"/>
</dbReference>
<feature type="domain" description="MoaB/Mog" evidence="2">
    <location>
        <begin position="194"/>
        <end position="295"/>
    </location>
</feature>
<keyword evidence="4" id="KW-1185">Reference proteome</keyword>
<dbReference type="SUPFAM" id="SSF53218">
    <property type="entry name" value="Molybdenum cofactor biosynthesis proteins"/>
    <property type="match status" value="1"/>
</dbReference>
<proteinExistence type="predicted"/>
<accession>A0ABW3T952</accession>
<sequence>MKFGPVPLADATGAILAHSVDLGGKRLRKGVMLEAGHVAALAAAGHARVIVARLEAGDVHEDAAAAALAAALVPNPGAAGLRLTAPFTGRVNLIAEGPGVAVLDVPALTALNAVAPMITLATVPPFQQMARGGMVATVKIISYGVAGADLDQACALARGAGAGTIRLARPVLRGATLIVTEIGGGLDSTEATGPDKGRTAIMARLTALGMALDAVVAVPHRMQELAQAIAAADSDMVLILTGSATSDIDDVGPSALRLAGGQVDRFGMPVDPGNLLFLGHCDGRPVLGLPGCARSPALNGADWVLSRLACGLTVSAQDIAGMGIGGLLKEIPSRPMPRAGRKAATPAGDQD</sequence>
<evidence type="ECO:0000259" key="2">
    <source>
        <dbReference type="Pfam" id="PF00994"/>
    </source>
</evidence>